<dbReference type="Proteomes" id="UP000192468">
    <property type="component" value="Unassembled WGS sequence"/>
</dbReference>
<organism evidence="2 3">
    <name type="scientific">Clostridium acidisoli DSM 12555</name>
    <dbReference type="NCBI Taxonomy" id="1121291"/>
    <lineage>
        <taxon>Bacteria</taxon>
        <taxon>Bacillati</taxon>
        <taxon>Bacillota</taxon>
        <taxon>Clostridia</taxon>
        <taxon>Eubacteriales</taxon>
        <taxon>Clostridiaceae</taxon>
        <taxon>Clostridium</taxon>
    </lineage>
</organism>
<dbReference type="PANTHER" id="PTHR12526:SF635">
    <property type="entry name" value="GLYCOSYL TRANSFERASE GROUP 1"/>
    <property type="match status" value="1"/>
</dbReference>
<dbReference type="SUPFAM" id="SSF53756">
    <property type="entry name" value="UDP-Glycosyltransferase/glycogen phosphorylase"/>
    <property type="match status" value="1"/>
</dbReference>
<evidence type="ECO:0000259" key="1">
    <source>
        <dbReference type="Pfam" id="PF00534"/>
    </source>
</evidence>
<dbReference type="RefSeq" id="WP_084114605.1">
    <property type="nucleotide sequence ID" value="NZ_FWXH01000003.1"/>
</dbReference>
<dbReference type="CDD" id="cd03801">
    <property type="entry name" value="GT4_PimA-like"/>
    <property type="match status" value="1"/>
</dbReference>
<dbReference type="STRING" id="1121291.SAMN02745134_01167"/>
<accession>A0A1W1XAX7</accession>
<dbReference type="GO" id="GO:0016757">
    <property type="term" value="F:glycosyltransferase activity"/>
    <property type="evidence" value="ECO:0007669"/>
    <property type="project" value="InterPro"/>
</dbReference>
<reference evidence="2 3" key="1">
    <citation type="submission" date="2017-04" db="EMBL/GenBank/DDBJ databases">
        <authorList>
            <person name="Afonso C.L."/>
            <person name="Miller P.J."/>
            <person name="Scott M.A."/>
            <person name="Spackman E."/>
            <person name="Goraichik I."/>
            <person name="Dimitrov K.M."/>
            <person name="Suarez D.L."/>
            <person name="Swayne D.E."/>
        </authorList>
    </citation>
    <scope>NUCLEOTIDE SEQUENCE [LARGE SCALE GENOMIC DNA]</scope>
    <source>
        <strain evidence="2 3">DSM 12555</strain>
    </source>
</reference>
<keyword evidence="3" id="KW-1185">Reference proteome</keyword>
<feature type="domain" description="Glycosyl transferase family 1" evidence="1">
    <location>
        <begin position="201"/>
        <end position="372"/>
    </location>
</feature>
<protein>
    <submittedName>
        <fullName evidence="2">Glycosyltransferase involved in cell wall bisynthesis</fullName>
    </submittedName>
</protein>
<dbReference type="AlphaFoldDB" id="A0A1W1XAX7"/>
<dbReference type="Pfam" id="PF00534">
    <property type="entry name" value="Glycos_transf_1"/>
    <property type="match status" value="1"/>
</dbReference>
<keyword evidence="2" id="KW-0808">Transferase</keyword>
<dbReference type="InterPro" id="IPR001296">
    <property type="entry name" value="Glyco_trans_1"/>
</dbReference>
<gene>
    <name evidence="2" type="ORF">SAMN02745134_01167</name>
</gene>
<name>A0A1W1XAX7_9CLOT</name>
<evidence type="ECO:0000313" key="2">
    <source>
        <dbReference type="EMBL" id="SMC20993.1"/>
    </source>
</evidence>
<dbReference type="EMBL" id="FWXH01000003">
    <property type="protein sequence ID" value="SMC20993.1"/>
    <property type="molecule type" value="Genomic_DNA"/>
</dbReference>
<proteinExistence type="predicted"/>
<dbReference type="Gene3D" id="3.40.50.2000">
    <property type="entry name" value="Glycogen Phosphorylase B"/>
    <property type="match status" value="1"/>
</dbReference>
<sequence>MKKVLLISPDNVNKKMSGPGIRYYNFARELSKTLDVTLFIPNKQTDFNFSNEKFKVIVGDKKDLEQEVYNVNSIVVQGIAFRLYPFLKKIKTPVVVDIYDPITLENLELRKFMNMKDRVIYHETDIDLILEQLSLGDFFICASEKQKDYWMGMLSAVNRVNPVTYNENVEMKKLIDVVSFGFNNEEPNKTKKVLKGVWTNIKEDDKVLIWGGGIWNWFDPLTLIEAMKQVCEKRKDIKLFFMGIGHPSLNVDTNVADECIRLSKDYGLYDENVFFNDWVDYNERQNYLLEADIGISTYLNNLETRYSFRTRILDYLWCELPMILTKGDYMADLVEGNELGYCHIASNPEDLARKIIQLIENKEDYEKAKNNIHNIKEEYRWENVVKPLVDFCENPYTSSDKIEKVKVFYKNEGVKKYYYIRIISKIKRILKRVISIFKK</sequence>
<evidence type="ECO:0000313" key="3">
    <source>
        <dbReference type="Proteomes" id="UP000192468"/>
    </source>
</evidence>
<dbReference type="OrthoDB" id="9771846at2"/>
<dbReference type="PANTHER" id="PTHR12526">
    <property type="entry name" value="GLYCOSYLTRANSFERASE"/>
    <property type="match status" value="1"/>
</dbReference>